<reference evidence="1 2" key="1">
    <citation type="submission" date="2016-10" db="EMBL/GenBank/DDBJ databases">
        <authorList>
            <person name="de Groot N.N."/>
        </authorList>
    </citation>
    <scope>NUCLEOTIDE SEQUENCE [LARGE SCALE GENOMIC DNA]</scope>
    <source>
        <strain evidence="1 2">LMG 24775</strain>
    </source>
</reference>
<evidence type="ECO:0000313" key="1">
    <source>
        <dbReference type="EMBL" id="SDY12473.1"/>
    </source>
</evidence>
<dbReference type="AlphaFoldDB" id="A0A1H3HA55"/>
<dbReference type="Proteomes" id="UP000183417">
    <property type="component" value="Unassembled WGS sequence"/>
</dbReference>
<name>A0A1H3HA55_9BURK</name>
<evidence type="ECO:0000313" key="2">
    <source>
        <dbReference type="Proteomes" id="UP000183417"/>
    </source>
</evidence>
<protein>
    <submittedName>
        <fullName evidence="1">Uncharacterized protein</fullName>
    </submittedName>
</protein>
<sequence length="77" mass="8928">MVPGQRTAEWFGSDLAYIEWSPEGRVVSLLLHAFQSSVSLGEMLHRYSMVIYGPINTRHVENQIRNSEFSDFELRKL</sequence>
<proteinExistence type="predicted"/>
<gene>
    <name evidence="1" type="ORF">SAMN05421547_102561</name>
</gene>
<accession>A0A1H3HA55</accession>
<organism evidence="1 2">
    <name type="scientific">Delftia lacustris</name>
    <dbReference type="NCBI Taxonomy" id="558537"/>
    <lineage>
        <taxon>Bacteria</taxon>
        <taxon>Pseudomonadati</taxon>
        <taxon>Pseudomonadota</taxon>
        <taxon>Betaproteobacteria</taxon>
        <taxon>Burkholderiales</taxon>
        <taxon>Comamonadaceae</taxon>
        <taxon>Delftia</taxon>
    </lineage>
</organism>
<dbReference type="EMBL" id="FNPE01000002">
    <property type="protein sequence ID" value="SDY12473.1"/>
    <property type="molecule type" value="Genomic_DNA"/>
</dbReference>